<comment type="catalytic activity">
    <reaction evidence="11 15">
        <text>cytidine + H2O + H(+) = uridine + NH4(+)</text>
        <dbReference type="Rhea" id="RHEA:16069"/>
        <dbReference type="ChEBI" id="CHEBI:15377"/>
        <dbReference type="ChEBI" id="CHEBI:15378"/>
        <dbReference type="ChEBI" id="CHEBI:16704"/>
        <dbReference type="ChEBI" id="CHEBI:17562"/>
        <dbReference type="ChEBI" id="CHEBI:28938"/>
        <dbReference type="EC" id="3.5.4.5"/>
    </reaction>
</comment>
<keyword evidence="6 14" id="KW-0479">Metal-binding</keyword>
<dbReference type="GeneID" id="77469525"/>
<evidence type="ECO:0000256" key="4">
    <source>
        <dbReference type="ARBA" id="ARBA00012783"/>
    </source>
</evidence>
<evidence type="ECO:0000313" key="17">
    <source>
        <dbReference type="EMBL" id="PST42011.1"/>
    </source>
</evidence>
<feature type="binding site" evidence="14">
    <location>
        <position position="88"/>
    </location>
    <ligand>
        <name>Zn(2+)</name>
        <dbReference type="ChEBI" id="CHEBI:29105"/>
        <note>catalytic</note>
    </ligand>
</feature>
<feature type="domain" description="CMP/dCMP-type deaminase" evidence="16">
    <location>
        <begin position="1"/>
        <end position="129"/>
    </location>
</feature>
<comment type="caution">
    <text evidence="17">The sequence shown here is derived from an EMBL/GenBank/DDBJ whole genome shotgun (WGS) entry which is preliminary data.</text>
</comment>
<reference evidence="18" key="1">
    <citation type="submission" date="2018-03" db="EMBL/GenBank/DDBJ databases">
        <title>Lachnoclostridium SNUG30370 gen.nov., sp.nov., isolated from human faeces.</title>
        <authorList>
            <person name="Seo B."/>
            <person name="Jeon K."/>
            <person name="Ko G."/>
        </authorList>
    </citation>
    <scope>NUCLEOTIDE SEQUENCE [LARGE SCALE GENOMIC DNA]</scope>
    <source>
        <strain evidence="18">SNUG30370</strain>
    </source>
</reference>
<comment type="catalytic activity">
    <reaction evidence="10 15">
        <text>2'-deoxycytidine + H2O + H(+) = 2'-deoxyuridine + NH4(+)</text>
        <dbReference type="Rhea" id="RHEA:13433"/>
        <dbReference type="ChEBI" id="CHEBI:15377"/>
        <dbReference type="ChEBI" id="CHEBI:15378"/>
        <dbReference type="ChEBI" id="CHEBI:15698"/>
        <dbReference type="ChEBI" id="CHEBI:16450"/>
        <dbReference type="ChEBI" id="CHEBI:28938"/>
        <dbReference type="EC" id="3.5.4.5"/>
    </reaction>
</comment>
<evidence type="ECO:0000256" key="11">
    <source>
        <dbReference type="ARBA" id="ARBA00049558"/>
    </source>
</evidence>
<dbReference type="EC" id="3.5.4.5" evidence="4 15"/>
<evidence type="ECO:0000256" key="10">
    <source>
        <dbReference type="ARBA" id="ARBA00049252"/>
    </source>
</evidence>
<dbReference type="InterPro" id="IPR016192">
    <property type="entry name" value="APOBEC/CMP_deaminase_Zn-bd"/>
</dbReference>
<dbReference type="Proteomes" id="UP000241201">
    <property type="component" value="Unassembled WGS sequence"/>
</dbReference>
<dbReference type="RefSeq" id="WP_106986812.1">
    <property type="nucleotide sequence ID" value="NZ_PYLP01000001.1"/>
</dbReference>
<comment type="function">
    <text evidence="2 15">This enzyme scavenges exogenous and endogenous cytidine and 2'-deoxycytidine for UMP synthesis.</text>
</comment>
<evidence type="ECO:0000256" key="5">
    <source>
        <dbReference type="ARBA" id="ARBA00018266"/>
    </source>
</evidence>
<evidence type="ECO:0000256" key="15">
    <source>
        <dbReference type="RuleBase" id="RU364006"/>
    </source>
</evidence>
<evidence type="ECO:0000256" key="2">
    <source>
        <dbReference type="ARBA" id="ARBA00003949"/>
    </source>
</evidence>
<evidence type="ECO:0000256" key="9">
    <source>
        <dbReference type="ARBA" id="ARBA00032005"/>
    </source>
</evidence>
<evidence type="ECO:0000259" key="16">
    <source>
        <dbReference type="PROSITE" id="PS51747"/>
    </source>
</evidence>
<dbReference type="SUPFAM" id="SSF53927">
    <property type="entry name" value="Cytidine deaminase-like"/>
    <property type="match status" value="1"/>
</dbReference>
<dbReference type="PROSITE" id="PS00903">
    <property type="entry name" value="CYT_DCMP_DEAMINASES_1"/>
    <property type="match status" value="1"/>
</dbReference>
<dbReference type="GO" id="GO:0055086">
    <property type="term" value="P:nucleobase-containing small molecule metabolic process"/>
    <property type="evidence" value="ECO:0007669"/>
    <property type="project" value="UniProtKB-ARBA"/>
</dbReference>
<evidence type="ECO:0000256" key="14">
    <source>
        <dbReference type="PIRSR" id="PIRSR606262-3"/>
    </source>
</evidence>
<dbReference type="NCBIfam" id="NF004064">
    <property type="entry name" value="PRK05578.1"/>
    <property type="match status" value="1"/>
</dbReference>
<evidence type="ECO:0000256" key="12">
    <source>
        <dbReference type="PIRSR" id="PIRSR606262-1"/>
    </source>
</evidence>
<dbReference type="EMBL" id="PYLP01000001">
    <property type="protein sequence ID" value="PST42011.1"/>
    <property type="molecule type" value="Genomic_DNA"/>
</dbReference>
<gene>
    <name evidence="17" type="primary">cdd</name>
    <name evidence="17" type="ORF">C7U55_00210</name>
</gene>
<keyword evidence="8 14" id="KW-0862">Zinc</keyword>
<feature type="binding site" evidence="13">
    <location>
        <begin position="42"/>
        <end position="48"/>
    </location>
    <ligand>
        <name>substrate</name>
    </ligand>
</feature>
<dbReference type="InterPro" id="IPR006262">
    <property type="entry name" value="Cyt_deam_tetra"/>
</dbReference>
<dbReference type="PROSITE" id="PS51747">
    <property type="entry name" value="CYT_DCMP_DEAMINASES_2"/>
    <property type="match status" value="1"/>
</dbReference>
<sequence length="131" mass="14340">MDQEKLIELAWLARENAYTPYSHFKVGACVALKDGNYVQGCNIENAAYGSTMCAERNAVFGTYCKGYRKEDIVALAIVADCTPIASPCGACRQVLSELVALDMPIFLANKEKVEKHTIGELLPMVFIGESL</sequence>
<feature type="active site" description="Proton donor" evidence="12">
    <location>
        <position position="55"/>
    </location>
</feature>
<keyword evidence="7 15" id="KW-0378">Hydrolase</keyword>
<feature type="binding site" evidence="14">
    <location>
        <position position="53"/>
    </location>
    <ligand>
        <name>Zn(2+)</name>
        <dbReference type="ChEBI" id="CHEBI:29105"/>
        <note>catalytic</note>
    </ligand>
</feature>
<comment type="similarity">
    <text evidence="3 15">Belongs to the cytidine and deoxycytidylate deaminase family.</text>
</comment>
<dbReference type="InterPro" id="IPR002125">
    <property type="entry name" value="CMP_dCMP_dom"/>
</dbReference>
<evidence type="ECO:0000313" key="18">
    <source>
        <dbReference type="Proteomes" id="UP000241201"/>
    </source>
</evidence>
<dbReference type="InterPro" id="IPR050202">
    <property type="entry name" value="Cyt/Deoxycyt_deaminase"/>
</dbReference>
<accession>A0A2T3G3I9</accession>
<comment type="cofactor">
    <cofactor evidence="1 14 15">
        <name>Zn(2+)</name>
        <dbReference type="ChEBI" id="CHEBI:29105"/>
    </cofactor>
</comment>
<dbReference type="GO" id="GO:0008270">
    <property type="term" value="F:zinc ion binding"/>
    <property type="evidence" value="ECO:0007669"/>
    <property type="project" value="UniProtKB-UniRule"/>
</dbReference>
<evidence type="ECO:0000256" key="1">
    <source>
        <dbReference type="ARBA" id="ARBA00001947"/>
    </source>
</evidence>
<evidence type="ECO:0000256" key="13">
    <source>
        <dbReference type="PIRSR" id="PIRSR606262-2"/>
    </source>
</evidence>
<dbReference type="Pfam" id="PF00383">
    <property type="entry name" value="dCMP_cyt_deam_1"/>
    <property type="match status" value="1"/>
</dbReference>
<protein>
    <recommendedName>
        <fullName evidence="5 15">Cytidine deaminase</fullName>
        <ecNumber evidence="4 15">3.5.4.5</ecNumber>
    </recommendedName>
    <alternativeName>
        <fullName evidence="9 15">Cytidine aminohydrolase</fullName>
    </alternativeName>
</protein>
<evidence type="ECO:0000256" key="6">
    <source>
        <dbReference type="ARBA" id="ARBA00022723"/>
    </source>
</evidence>
<dbReference type="PANTHER" id="PTHR11644:SF2">
    <property type="entry name" value="CYTIDINE DEAMINASE"/>
    <property type="match status" value="1"/>
</dbReference>
<dbReference type="CDD" id="cd01283">
    <property type="entry name" value="cytidine_deaminase"/>
    <property type="match status" value="1"/>
</dbReference>
<dbReference type="GO" id="GO:0005829">
    <property type="term" value="C:cytosol"/>
    <property type="evidence" value="ECO:0007669"/>
    <property type="project" value="TreeGrafter"/>
</dbReference>
<dbReference type="GO" id="GO:0042802">
    <property type="term" value="F:identical protein binding"/>
    <property type="evidence" value="ECO:0007669"/>
    <property type="project" value="UniProtKB-ARBA"/>
</dbReference>
<evidence type="ECO:0000256" key="8">
    <source>
        <dbReference type="ARBA" id="ARBA00022833"/>
    </source>
</evidence>
<dbReference type="NCBIfam" id="TIGR01354">
    <property type="entry name" value="cyt_deam_tetra"/>
    <property type="match status" value="1"/>
</dbReference>
<dbReference type="AlphaFoldDB" id="A0A2T3G3I9"/>
<organism evidence="17 18">
    <name type="scientific">Faecalibacillus faecis</name>
    <dbReference type="NCBI Taxonomy" id="1982628"/>
    <lineage>
        <taxon>Bacteria</taxon>
        <taxon>Bacillati</taxon>
        <taxon>Bacillota</taxon>
        <taxon>Erysipelotrichia</taxon>
        <taxon>Erysipelotrichales</taxon>
        <taxon>Coprobacillaceae</taxon>
        <taxon>Faecalibacillus</taxon>
    </lineage>
</organism>
<name>A0A2T3G3I9_9FIRM</name>
<feature type="binding site" evidence="14">
    <location>
        <position position="91"/>
    </location>
    <ligand>
        <name>Zn(2+)</name>
        <dbReference type="ChEBI" id="CHEBI:29105"/>
        <note>catalytic</note>
    </ligand>
</feature>
<dbReference type="GO" id="GO:0004126">
    <property type="term" value="F:cytidine deaminase activity"/>
    <property type="evidence" value="ECO:0007669"/>
    <property type="project" value="UniProtKB-UniRule"/>
</dbReference>
<dbReference type="Gene3D" id="3.40.140.10">
    <property type="entry name" value="Cytidine Deaminase, domain 2"/>
    <property type="match status" value="1"/>
</dbReference>
<dbReference type="PANTHER" id="PTHR11644">
    <property type="entry name" value="CYTIDINE DEAMINASE"/>
    <property type="match status" value="1"/>
</dbReference>
<dbReference type="FunFam" id="3.40.140.10:FF:000008">
    <property type="entry name" value="Cytidine deaminase"/>
    <property type="match status" value="1"/>
</dbReference>
<evidence type="ECO:0000256" key="3">
    <source>
        <dbReference type="ARBA" id="ARBA00006576"/>
    </source>
</evidence>
<evidence type="ECO:0000256" key="7">
    <source>
        <dbReference type="ARBA" id="ARBA00022801"/>
    </source>
</evidence>
<keyword evidence="18" id="KW-1185">Reference proteome</keyword>
<proteinExistence type="inferred from homology"/>
<dbReference type="InterPro" id="IPR016193">
    <property type="entry name" value="Cytidine_deaminase-like"/>
</dbReference>
<dbReference type="GO" id="GO:0072527">
    <property type="term" value="P:pyrimidine-containing compound metabolic process"/>
    <property type="evidence" value="ECO:0007669"/>
    <property type="project" value="UniProtKB-ARBA"/>
</dbReference>